<keyword evidence="6 8" id="KW-0067">ATP-binding</keyword>
<feature type="domain" description="Lysidine-tRNA(Ile) synthetase C-terminal" evidence="9">
    <location>
        <begin position="372"/>
        <end position="444"/>
    </location>
</feature>
<dbReference type="InterPro" id="IPR012795">
    <property type="entry name" value="tRNA_Ile_lys_synt_N"/>
</dbReference>
<proteinExistence type="inferred from homology"/>
<reference evidence="10" key="1">
    <citation type="submission" date="2020-10" db="EMBL/GenBank/DDBJ databases">
        <authorList>
            <person name="Gilroy R."/>
        </authorList>
    </citation>
    <scope>NUCLEOTIDE SEQUENCE</scope>
    <source>
        <strain evidence="10">ChiHjej13B12-12457</strain>
    </source>
</reference>
<comment type="catalytic activity">
    <reaction evidence="7 8">
        <text>cytidine(34) in tRNA(Ile2) + L-lysine + ATP = lysidine(34) in tRNA(Ile2) + AMP + diphosphate + H(+)</text>
        <dbReference type="Rhea" id="RHEA:43744"/>
        <dbReference type="Rhea" id="RHEA-COMP:10625"/>
        <dbReference type="Rhea" id="RHEA-COMP:10670"/>
        <dbReference type="ChEBI" id="CHEBI:15378"/>
        <dbReference type="ChEBI" id="CHEBI:30616"/>
        <dbReference type="ChEBI" id="CHEBI:32551"/>
        <dbReference type="ChEBI" id="CHEBI:33019"/>
        <dbReference type="ChEBI" id="CHEBI:82748"/>
        <dbReference type="ChEBI" id="CHEBI:83665"/>
        <dbReference type="ChEBI" id="CHEBI:456215"/>
        <dbReference type="EC" id="6.3.4.19"/>
    </reaction>
</comment>
<dbReference type="EC" id="6.3.4.19" evidence="8"/>
<sequence>MDIVREFDGALTSLSDGKVEGRRYLLGVSGGIDSMCMARLFLDSHLSPEFAIAHVNFSLRGEESDGDMDSVVEWGRVHGIQVYTRTFDTKAYSAENSISTQMAARELRYGFFSELMDSEGFDLLAIAHNLDDSIETIFLNIARGTGLKGLSGIPVRNGRIIRPLMGISRARIREYVESNGVSYRDDRTNFESHYARNRVRNIIFPEFRKINPSFLNTVRRDAEYFREASDIIDGVYAGVCSRVCSTSGDGVLTIGIQALLQEGHCGYWLNMMLREYGFNSGQVSDMERCMTSGQSGRVFRSGTHELVFGADRMRVYPLTQEEETELIIDRPGVYNFKGMRFRLDFFPRPVAFNPVSDGSVLYFAADSLSMPLTCRGWRPADRFRPFGMQRGSKKLSDFFTDLKMDRMQKLSQPVLTDAAGQIVCLPGLRIDDRFKIKTPTTIVAGVSIVR</sequence>
<comment type="similarity">
    <text evidence="8">Belongs to the tRNA(Ile)-lysidine synthase family.</text>
</comment>
<dbReference type="InterPro" id="IPR011063">
    <property type="entry name" value="TilS/TtcA_N"/>
</dbReference>
<evidence type="ECO:0000256" key="6">
    <source>
        <dbReference type="ARBA" id="ARBA00022840"/>
    </source>
</evidence>
<evidence type="ECO:0000256" key="1">
    <source>
        <dbReference type="ARBA" id="ARBA00004496"/>
    </source>
</evidence>
<comment type="function">
    <text evidence="8">Ligates lysine onto the cytidine present at position 34 of the AUA codon-specific tRNA(Ile) that contains the anticodon CAU, in an ATP-dependent manner. Cytidine is converted to lysidine, thus changing the amino acid specificity of the tRNA from methionine to isoleucine.</text>
</comment>
<feature type="binding site" evidence="8">
    <location>
        <begin position="29"/>
        <end position="34"/>
    </location>
    <ligand>
        <name>ATP</name>
        <dbReference type="ChEBI" id="CHEBI:30616"/>
    </ligand>
</feature>
<keyword evidence="5 8" id="KW-0547">Nucleotide-binding</keyword>
<dbReference type="SMART" id="SM00977">
    <property type="entry name" value="TilS_C"/>
    <property type="match status" value="1"/>
</dbReference>
<dbReference type="HAMAP" id="MF_01161">
    <property type="entry name" value="tRNA_Ile_lys_synt"/>
    <property type="match status" value="1"/>
</dbReference>
<comment type="subcellular location">
    <subcellularLocation>
        <location evidence="1 8">Cytoplasm</location>
    </subcellularLocation>
</comment>
<evidence type="ECO:0000256" key="2">
    <source>
        <dbReference type="ARBA" id="ARBA00022490"/>
    </source>
</evidence>
<protein>
    <recommendedName>
        <fullName evidence="8">tRNA(Ile)-lysidine synthase</fullName>
        <ecNumber evidence="8">6.3.4.19</ecNumber>
    </recommendedName>
    <alternativeName>
        <fullName evidence="8">tRNA(Ile)-2-lysyl-cytidine synthase</fullName>
    </alternativeName>
    <alternativeName>
        <fullName evidence="8">tRNA(Ile)-lysidine synthetase</fullName>
    </alternativeName>
</protein>
<dbReference type="SUPFAM" id="SSF52402">
    <property type="entry name" value="Adenine nucleotide alpha hydrolases-like"/>
    <property type="match status" value="1"/>
</dbReference>
<dbReference type="SUPFAM" id="SSF56037">
    <property type="entry name" value="PheT/TilS domain"/>
    <property type="match status" value="1"/>
</dbReference>
<dbReference type="CDD" id="cd01992">
    <property type="entry name" value="TilS_N"/>
    <property type="match status" value="1"/>
</dbReference>
<keyword evidence="2 8" id="KW-0963">Cytoplasm</keyword>
<dbReference type="GO" id="GO:0032267">
    <property type="term" value="F:tRNA(Ile)-lysidine synthase activity"/>
    <property type="evidence" value="ECO:0007669"/>
    <property type="project" value="UniProtKB-EC"/>
</dbReference>
<dbReference type="EMBL" id="DVHI01000074">
    <property type="protein sequence ID" value="HIR63076.1"/>
    <property type="molecule type" value="Genomic_DNA"/>
</dbReference>
<dbReference type="Gene3D" id="3.40.50.620">
    <property type="entry name" value="HUPs"/>
    <property type="match status" value="1"/>
</dbReference>
<keyword evidence="3 8" id="KW-0436">Ligase</keyword>
<evidence type="ECO:0000256" key="5">
    <source>
        <dbReference type="ARBA" id="ARBA00022741"/>
    </source>
</evidence>
<dbReference type="PANTHER" id="PTHR43033:SF1">
    <property type="entry name" value="TRNA(ILE)-LYSIDINE SYNTHASE-RELATED"/>
    <property type="match status" value="1"/>
</dbReference>
<dbReference type="InterPro" id="IPR012796">
    <property type="entry name" value="Lysidine-tRNA-synth_C"/>
</dbReference>
<evidence type="ECO:0000256" key="8">
    <source>
        <dbReference type="HAMAP-Rule" id="MF_01161"/>
    </source>
</evidence>
<dbReference type="Proteomes" id="UP000886744">
    <property type="component" value="Unassembled WGS sequence"/>
</dbReference>
<dbReference type="Pfam" id="PF11734">
    <property type="entry name" value="TilS_C"/>
    <property type="match status" value="1"/>
</dbReference>
<dbReference type="AlphaFoldDB" id="A0A9D1E251"/>
<keyword evidence="4 8" id="KW-0819">tRNA processing</keyword>
<evidence type="ECO:0000313" key="10">
    <source>
        <dbReference type="EMBL" id="HIR63076.1"/>
    </source>
</evidence>
<dbReference type="NCBIfam" id="TIGR02432">
    <property type="entry name" value="lysidine_TilS_N"/>
    <property type="match status" value="1"/>
</dbReference>
<gene>
    <name evidence="8 10" type="primary">tilS</name>
    <name evidence="10" type="ORF">IAC94_06100</name>
</gene>
<reference evidence="10" key="2">
    <citation type="journal article" date="2021" name="PeerJ">
        <title>Extensive microbial diversity within the chicken gut microbiome revealed by metagenomics and culture.</title>
        <authorList>
            <person name="Gilroy R."/>
            <person name="Ravi A."/>
            <person name="Getino M."/>
            <person name="Pursley I."/>
            <person name="Horton D.L."/>
            <person name="Alikhan N.F."/>
            <person name="Baker D."/>
            <person name="Gharbi K."/>
            <person name="Hall N."/>
            <person name="Watson M."/>
            <person name="Adriaenssens E.M."/>
            <person name="Foster-Nyarko E."/>
            <person name="Jarju S."/>
            <person name="Secka A."/>
            <person name="Antonio M."/>
            <person name="Oren A."/>
            <person name="Chaudhuri R.R."/>
            <person name="La Ragione R."/>
            <person name="Hildebrand F."/>
            <person name="Pallen M.J."/>
        </authorList>
    </citation>
    <scope>NUCLEOTIDE SEQUENCE</scope>
    <source>
        <strain evidence="10">ChiHjej13B12-12457</strain>
    </source>
</reference>
<dbReference type="InterPro" id="IPR012094">
    <property type="entry name" value="tRNA_Ile_lys_synt"/>
</dbReference>
<comment type="caution">
    <text evidence="10">The sequence shown here is derived from an EMBL/GenBank/DDBJ whole genome shotgun (WGS) entry which is preliminary data.</text>
</comment>
<accession>A0A9D1E251</accession>
<dbReference type="GO" id="GO:0005524">
    <property type="term" value="F:ATP binding"/>
    <property type="evidence" value="ECO:0007669"/>
    <property type="project" value="UniProtKB-UniRule"/>
</dbReference>
<evidence type="ECO:0000259" key="9">
    <source>
        <dbReference type="SMART" id="SM00977"/>
    </source>
</evidence>
<dbReference type="GO" id="GO:0006400">
    <property type="term" value="P:tRNA modification"/>
    <property type="evidence" value="ECO:0007669"/>
    <property type="project" value="UniProtKB-UniRule"/>
</dbReference>
<dbReference type="InterPro" id="IPR014729">
    <property type="entry name" value="Rossmann-like_a/b/a_fold"/>
</dbReference>
<name>A0A9D1E251_9BACT</name>
<dbReference type="PANTHER" id="PTHR43033">
    <property type="entry name" value="TRNA(ILE)-LYSIDINE SYNTHASE-RELATED"/>
    <property type="match status" value="1"/>
</dbReference>
<evidence type="ECO:0000313" key="11">
    <source>
        <dbReference type="Proteomes" id="UP000886744"/>
    </source>
</evidence>
<organism evidence="10 11">
    <name type="scientific">Candidatus Coprenecus avistercoris</name>
    <dbReference type="NCBI Taxonomy" id="2840730"/>
    <lineage>
        <taxon>Bacteria</taxon>
        <taxon>Pseudomonadati</taxon>
        <taxon>Bacteroidota</taxon>
        <taxon>Bacteroidia</taxon>
        <taxon>Bacteroidales</taxon>
        <taxon>Rikenellaceae</taxon>
        <taxon>Rikenellaceae incertae sedis</taxon>
        <taxon>Candidatus Coprenecus</taxon>
    </lineage>
</organism>
<evidence type="ECO:0000256" key="3">
    <source>
        <dbReference type="ARBA" id="ARBA00022598"/>
    </source>
</evidence>
<dbReference type="GO" id="GO:0005737">
    <property type="term" value="C:cytoplasm"/>
    <property type="evidence" value="ECO:0007669"/>
    <property type="project" value="UniProtKB-SubCell"/>
</dbReference>
<comment type="domain">
    <text evidence="8">The N-terminal region contains the highly conserved SGGXDS motif, predicted to be a P-loop motif involved in ATP binding.</text>
</comment>
<evidence type="ECO:0000256" key="7">
    <source>
        <dbReference type="ARBA" id="ARBA00048539"/>
    </source>
</evidence>
<evidence type="ECO:0000256" key="4">
    <source>
        <dbReference type="ARBA" id="ARBA00022694"/>
    </source>
</evidence>
<dbReference type="Pfam" id="PF01171">
    <property type="entry name" value="ATP_bind_3"/>
    <property type="match status" value="1"/>
</dbReference>